<dbReference type="OrthoDB" id="2286076at2759"/>
<dbReference type="AlphaFoldDB" id="A0A367ITH5"/>
<reference evidence="2 3" key="1">
    <citation type="journal article" date="2018" name="G3 (Bethesda)">
        <title>Phylogenetic and Phylogenomic Definition of Rhizopus Species.</title>
        <authorList>
            <person name="Gryganskyi A.P."/>
            <person name="Golan J."/>
            <person name="Dolatabadi S."/>
            <person name="Mondo S."/>
            <person name="Robb S."/>
            <person name="Idnurm A."/>
            <person name="Muszewska A."/>
            <person name="Steczkiewicz K."/>
            <person name="Masonjones S."/>
            <person name="Liao H.L."/>
            <person name="Gajdeczka M.T."/>
            <person name="Anike F."/>
            <person name="Vuek A."/>
            <person name="Anishchenko I.M."/>
            <person name="Voigt K."/>
            <person name="de Hoog G.S."/>
            <person name="Smith M.E."/>
            <person name="Heitman J."/>
            <person name="Vilgalys R."/>
            <person name="Stajich J.E."/>
        </authorList>
    </citation>
    <scope>NUCLEOTIDE SEQUENCE [LARGE SCALE GENOMIC DNA]</scope>
    <source>
        <strain evidence="2 3">LSU 92-RS-03</strain>
    </source>
</reference>
<organism evidence="2 3">
    <name type="scientific">Rhizopus stolonifer</name>
    <name type="common">Rhizopus nigricans</name>
    <dbReference type="NCBI Taxonomy" id="4846"/>
    <lineage>
        <taxon>Eukaryota</taxon>
        <taxon>Fungi</taxon>
        <taxon>Fungi incertae sedis</taxon>
        <taxon>Mucoromycota</taxon>
        <taxon>Mucoromycotina</taxon>
        <taxon>Mucoromycetes</taxon>
        <taxon>Mucorales</taxon>
        <taxon>Mucorineae</taxon>
        <taxon>Rhizopodaceae</taxon>
        <taxon>Rhizopus</taxon>
    </lineage>
</organism>
<evidence type="ECO:0000256" key="1">
    <source>
        <dbReference type="SAM" id="MobiDB-lite"/>
    </source>
</evidence>
<dbReference type="EMBL" id="PJQM01005730">
    <property type="protein sequence ID" value="RCH80973.1"/>
    <property type="molecule type" value="Genomic_DNA"/>
</dbReference>
<protein>
    <submittedName>
        <fullName evidence="2">Uncharacterized protein</fullName>
    </submittedName>
</protein>
<dbReference type="Proteomes" id="UP000253551">
    <property type="component" value="Unassembled WGS sequence"/>
</dbReference>
<gene>
    <name evidence="2" type="ORF">CU098_008312</name>
</gene>
<evidence type="ECO:0000313" key="2">
    <source>
        <dbReference type="EMBL" id="RCH80973.1"/>
    </source>
</evidence>
<feature type="non-terminal residue" evidence="2">
    <location>
        <position position="166"/>
    </location>
</feature>
<proteinExistence type="predicted"/>
<name>A0A367ITH5_RHIST</name>
<sequence length="166" mass="19735">MFQQNIIIHPRPEGNNPHQNPTENLKQTKKINKGKRYFEIFFNCFPQMTCKQTKTNHPNHPNKQSGKNLVWCFRKALTSPSILSYMTTNQARWTRFEPENERKLTRQYYSSFSDSIDIQDRNILNGSVSVRVILQEAIAFAVDPDWSEPINFEIVSYPKQNWIRRW</sequence>
<keyword evidence="3" id="KW-1185">Reference proteome</keyword>
<accession>A0A367ITH5</accession>
<comment type="caution">
    <text evidence="2">The sequence shown here is derived from an EMBL/GenBank/DDBJ whole genome shotgun (WGS) entry which is preliminary data.</text>
</comment>
<feature type="region of interest" description="Disordered" evidence="1">
    <location>
        <begin position="1"/>
        <end position="22"/>
    </location>
</feature>
<evidence type="ECO:0000313" key="3">
    <source>
        <dbReference type="Proteomes" id="UP000253551"/>
    </source>
</evidence>